<keyword evidence="3" id="KW-1185">Reference proteome</keyword>
<dbReference type="PANTHER" id="PTHR43211:SF1">
    <property type="entry name" value="BLL6422 PROTEIN"/>
    <property type="match status" value="1"/>
</dbReference>
<dbReference type="InterPro" id="IPR036663">
    <property type="entry name" value="Fumarylacetoacetase_C_sf"/>
</dbReference>
<sequence length="309" mass="33965">MRFVTYESPGGGDRAGVVDEGRVCGFEPGLTLLDLLDRGDLARDAEHVVASPSEVVPLREVTLRAPLEPRSLRDCAGFLQHLRNLSATADMPVDDRHLRFPPFYFSNVAAVIGPYDDVPIAPDSTMFDYELEIAAVIGKAGANIPLAQAEEHIAGYLILCDWSARDLQLNEMPLRLGPGKGKDTANTLGPMLVTPDELEPFRAGRAFDLEMTGYVNGELVSRGRWSTIDWGFADMITYVSRGTNLRAGDVIGSGTVETGCLFEHYSIDPRNFRGWLRPGDEVRLVVEQLGELRQRVVEGVKAERLSSGY</sequence>
<name>A0A419HJE3_9PSEU</name>
<dbReference type="EMBL" id="QZFV01000153">
    <property type="protein sequence ID" value="RJQ75912.1"/>
    <property type="molecule type" value="Genomic_DNA"/>
</dbReference>
<dbReference type="AlphaFoldDB" id="A0A419HJE3"/>
<gene>
    <name evidence="2" type="ORF">D5S19_31295</name>
</gene>
<evidence type="ECO:0000259" key="1">
    <source>
        <dbReference type="Pfam" id="PF01557"/>
    </source>
</evidence>
<feature type="domain" description="Fumarylacetoacetase-like C-terminal" evidence="1">
    <location>
        <begin position="76"/>
        <end position="297"/>
    </location>
</feature>
<dbReference type="GO" id="GO:0016787">
    <property type="term" value="F:hydrolase activity"/>
    <property type="evidence" value="ECO:0007669"/>
    <property type="project" value="UniProtKB-KW"/>
</dbReference>
<dbReference type="InterPro" id="IPR011234">
    <property type="entry name" value="Fumarylacetoacetase-like_C"/>
</dbReference>
<keyword evidence="2" id="KW-0378">Hydrolase</keyword>
<dbReference type="OrthoDB" id="2273115at2"/>
<dbReference type="Pfam" id="PF01557">
    <property type="entry name" value="FAA_hydrolase"/>
    <property type="match status" value="1"/>
</dbReference>
<dbReference type="RefSeq" id="WP_120026949.1">
    <property type="nucleotide sequence ID" value="NZ_QZFV01000153.1"/>
</dbReference>
<protein>
    <submittedName>
        <fullName evidence="2">Fumarylacetoacetate hydrolase family protein</fullName>
    </submittedName>
</protein>
<reference evidence="2 3" key="1">
    <citation type="submission" date="2018-09" db="EMBL/GenBank/DDBJ databases">
        <title>YIM PH 21725 draft genome.</title>
        <authorList>
            <person name="Miao C."/>
        </authorList>
    </citation>
    <scope>NUCLEOTIDE SEQUENCE [LARGE SCALE GENOMIC DNA]</scope>
    <source>
        <strain evidence="3">YIM PH21725</strain>
    </source>
</reference>
<dbReference type="SUPFAM" id="SSF56529">
    <property type="entry name" value="FAH"/>
    <property type="match status" value="1"/>
</dbReference>
<dbReference type="PANTHER" id="PTHR43211">
    <property type="entry name" value="FUMARYLACETOACETATE HYDROLASE"/>
    <property type="match status" value="1"/>
</dbReference>
<evidence type="ECO:0000313" key="3">
    <source>
        <dbReference type="Proteomes" id="UP000285112"/>
    </source>
</evidence>
<proteinExistence type="predicted"/>
<dbReference type="Gene3D" id="3.90.850.10">
    <property type="entry name" value="Fumarylacetoacetase-like, C-terminal domain"/>
    <property type="match status" value="1"/>
</dbReference>
<comment type="caution">
    <text evidence="2">The sequence shown here is derived from an EMBL/GenBank/DDBJ whole genome shotgun (WGS) entry which is preliminary data.</text>
</comment>
<accession>A0A419HJE3</accession>
<organism evidence="2 3">
    <name type="scientific">Amycolatopsis panacis</name>
    <dbReference type="NCBI Taxonomy" id="2340917"/>
    <lineage>
        <taxon>Bacteria</taxon>
        <taxon>Bacillati</taxon>
        <taxon>Actinomycetota</taxon>
        <taxon>Actinomycetes</taxon>
        <taxon>Pseudonocardiales</taxon>
        <taxon>Pseudonocardiaceae</taxon>
        <taxon>Amycolatopsis</taxon>
    </lineage>
</organism>
<dbReference type="Proteomes" id="UP000285112">
    <property type="component" value="Unassembled WGS sequence"/>
</dbReference>
<evidence type="ECO:0000313" key="2">
    <source>
        <dbReference type="EMBL" id="RJQ75912.1"/>
    </source>
</evidence>